<proteinExistence type="predicted"/>
<dbReference type="Proteomes" id="UP000765509">
    <property type="component" value="Unassembled WGS sequence"/>
</dbReference>
<accession>A0A9Q3H690</accession>
<feature type="compositionally biased region" description="Basic and acidic residues" evidence="1">
    <location>
        <begin position="38"/>
        <end position="57"/>
    </location>
</feature>
<sequence length="139" mass="15100">MPFQHSPPARQIRSQAFLTPTPRSPLDGTPEVPQLRAQLDRGPHMEGEVQSRKEGRGPRRSNSFSGVEESDGTAGVPAPVRASQDFGGPTLAQSYKAFSHQSEASLLVIMQQMTQIMANIQADSSSELLSACENDRQIP</sequence>
<organism evidence="2 3">
    <name type="scientific">Austropuccinia psidii MF-1</name>
    <dbReference type="NCBI Taxonomy" id="1389203"/>
    <lineage>
        <taxon>Eukaryota</taxon>
        <taxon>Fungi</taxon>
        <taxon>Dikarya</taxon>
        <taxon>Basidiomycota</taxon>
        <taxon>Pucciniomycotina</taxon>
        <taxon>Pucciniomycetes</taxon>
        <taxon>Pucciniales</taxon>
        <taxon>Sphaerophragmiaceae</taxon>
        <taxon>Austropuccinia</taxon>
    </lineage>
</organism>
<feature type="region of interest" description="Disordered" evidence="1">
    <location>
        <begin position="1"/>
        <end position="90"/>
    </location>
</feature>
<gene>
    <name evidence="2" type="ORF">O181_031154</name>
</gene>
<dbReference type="AlphaFoldDB" id="A0A9Q3H690"/>
<evidence type="ECO:0000313" key="2">
    <source>
        <dbReference type="EMBL" id="MBW0491439.1"/>
    </source>
</evidence>
<dbReference type="EMBL" id="AVOT02011084">
    <property type="protein sequence ID" value="MBW0491439.1"/>
    <property type="molecule type" value="Genomic_DNA"/>
</dbReference>
<reference evidence="2" key="1">
    <citation type="submission" date="2021-03" db="EMBL/GenBank/DDBJ databases">
        <title>Draft genome sequence of rust myrtle Austropuccinia psidii MF-1, a brazilian biotype.</title>
        <authorList>
            <person name="Quecine M.C."/>
            <person name="Pachon D.M.R."/>
            <person name="Bonatelli M.L."/>
            <person name="Correr F.H."/>
            <person name="Franceschini L.M."/>
            <person name="Leite T.F."/>
            <person name="Margarido G.R.A."/>
            <person name="Almeida C.A."/>
            <person name="Ferrarezi J.A."/>
            <person name="Labate C.A."/>
        </authorList>
    </citation>
    <scope>NUCLEOTIDE SEQUENCE</scope>
    <source>
        <strain evidence="2">MF-1</strain>
    </source>
</reference>
<protein>
    <submittedName>
        <fullName evidence="2">Uncharacterized protein</fullName>
    </submittedName>
</protein>
<keyword evidence="3" id="KW-1185">Reference proteome</keyword>
<comment type="caution">
    <text evidence="2">The sequence shown here is derived from an EMBL/GenBank/DDBJ whole genome shotgun (WGS) entry which is preliminary data.</text>
</comment>
<name>A0A9Q3H690_9BASI</name>
<evidence type="ECO:0000313" key="3">
    <source>
        <dbReference type="Proteomes" id="UP000765509"/>
    </source>
</evidence>
<evidence type="ECO:0000256" key="1">
    <source>
        <dbReference type="SAM" id="MobiDB-lite"/>
    </source>
</evidence>